<sequence length="92" mass="9709">MAILFLIITPALVILSKIYYDSYPPSPTSIANLPSSISLEKTLEGHSDSVSSVAYSPNGQTLASGGGEDKRYTTNVVNQSQTVSIADNSLSD</sequence>
<comment type="caution">
    <text evidence="1">The sequence shown here is derived from an EMBL/GenBank/DDBJ whole genome shotgun (WGS) entry which is preliminary data.</text>
</comment>
<evidence type="ECO:0000313" key="2">
    <source>
        <dbReference type="Proteomes" id="UP000597867"/>
    </source>
</evidence>
<proteinExistence type="predicted"/>
<reference evidence="1" key="1">
    <citation type="submission" date="2020-10" db="EMBL/GenBank/DDBJ databases">
        <authorList>
            <person name="Castelo-Branco R."/>
            <person name="Eusebio N."/>
            <person name="Adriana R."/>
            <person name="Vieira A."/>
            <person name="Brugerolle De Fraissinette N."/>
            <person name="Rezende De Castro R."/>
            <person name="Schneider M.P."/>
            <person name="Vasconcelos V."/>
            <person name="Leao P.N."/>
        </authorList>
    </citation>
    <scope>NUCLEOTIDE SEQUENCE</scope>
    <source>
        <strain evidence="1">LEGE 04289</strain>
    </source>
</reference>
<name>A0ACC5Q4Z7_DOLFA</name>
<accession>A0ACC5Q4Z7</accession>
<gene>
    <name evidence="1" type="ORF">IQ222_17065</name>
</gene>
<evidence type="ECO:0000313" key="1">
    <source>
        <dbReference type="EMBL" id="MBE9220458.1"/>
    </source>
</evidence>
<organism evidence="1 2">
    <name type="scientific">Dolichospermum flos-aquae LEGE 04289</name>
    <dbReference type="NCBI Taxonomy" id="1828708"/>
    <lineage>
        <taxon>Bacteria</taxon>
        <taxon>Bacillati</taxon>
        <taxon>Cyanobacteriota</taxon>
        <taxon>Cyanophyceae</taxon>
        <taxon>Nostocales</taxon>
        <taxon>Aphanizomenonaceae</taxon>
        <taxon>Dolichospermum</taxon>
    </lineage>
</organism>
<keyword evidence="2" id="KW-1185">Reference proteome</keyword>
<protein>
    <submittedName>
        <fullName evidence="1">Uncharacterized protein</fullName>
    </submittedName>
</protein>
<dbReference type="Proteomes" id="UP000597867">
    <property type="component" value="Unassembled WGS sequence"/>
</dbReference>
<dbReference type="EMBL" id="JADEWF010000071">
    <property type="protein sequence ID" value="MBE9220458.1"/>
    <property type="molecule type" value="Genomic_DNA"/>
</dbReference>